<name>A0A7W5ZUI5_9BACT</name>
<evidence type="ECO:0000313" key="2">
    <source>
        <dbReference type="Proteomes" id="UP000541352"/>
    </source>
</evidence>
<reference evidence="1 2" key="1">
    <citation type="submission" date="2020-08" db="EMBL/GenBank/DDBJ databases">
        <title>Genomic Encyclopedia of Type Strains, Phase IV (KMG-IV): sequencing the most valuable type-strain genomes for metagenomic binning, comparative biology and taxonomic classification.</title>
        <authorList>
            <person name="Goeker M."/>
        </authorList>
    </citation>
    <scope>NUCLEOTIDE SEQUENCE [LARGE SCALE GENOMIC DNA]</scope>
    <source>
        <strain evidence="1 2">DSM 17976</strain>
    </source>
</reference>
<gene>
    <name evidence="1" type="ORF">FHS57_006028</name>
</gene>
<dbReference type="Proteomes" id="UP000541352">
    <property type="component" value="Unassembled WGS sequence"/>
</dbReference>
<dbReference type="EMBL" id="JACIBY010000023">
    <property type="protein sequence ID" value="MBB3841999.1"/>
    <property type="molecule type" value="Genomic_DNA"/>
</dbReference>
<dbReference type="RefSeq" id="WP_183980039.1">
    <property type="nucleotide sequence ID" value="NZ_JACIBY010000023.1"/>
</dbReference>
<accession>A0A7W5ZUI5</accession>
<sequence length="117" mass="13547">MHQAQIHRKLGISGVYTQVSSWRYHGDLDSEGSQVDLVIDRKDGIIHLCEAKFSSKEFLLSKDYTARLRKRRAIFEYATKTKKAVVSTLLTTYPAIENGYYLEEIHTEVNTEDFFVE</sequence>
<keyword evidence="2" id="KW-1185">Reference proteome</keyword>
<protein>
    <recommendedName>
        <fullName evidence="3">DUF234 domain-containing protein</fullName>
    </recommendedName>
</protein>
<proteinExistence type="predicted"/>
<evidence type="ECO:0008006" key="3">
    <source>
        <dbReference type="Google" id="ProtNLM"/>
    </source>
</evidence>
<organism evidence="1 2">
    <name type="scientific">Runella defluvii</name>
    <dbReference type="NCBI Taxonomy" id="370973"/>
    <lineage>
        <taxon>Bacteria</taxon>
        <taxon>Pseudomonadati</taxon>
        <taxon>Bacteroidota</taxon>
        <taxon>Cytophagia</taxon>
        <taxon>Cytophagales</taxon>
        <taxon>Spirosomataceae</taxon>
        <taxon>Runella</taxon>
    </lineage>
</organism>
<comment type="caution">
    <text evidence="1">The sequence shown here is derived from an EMBL/GenBank/DDBJ whole genome shotgun (WGS) entry which is preliminary data.</text>
</comment>
<evidence type="ECO:0000313" key="1">
    <source>
        <dbReference type="EMBL" id="MBB3841999.1"/>
    </source>
</evidence>
<dbReference type="AlphaFoldDB" id="A0A7W5ZUI5"/>